<dbReference type="InterPro" id="IPR013892">
    <property type="entry name" value="Cyt_c_biogenesis_Cmc1-like"/>
</dbReference>
<protein>
    <recommendedName>
        <fullName evidence="3">COX assembly mitochondrial protein</fullName>
    </recommendedName>
</protein>
<comment type="subcellular location">
    <subcellularLocation>
        <location evidence="3">Mitochondrion</location>
    </subcellularLocation>
</comment>
<dbReference type="Pfam" id="PF08583">
    <property type="entry name" value="Cmc1"/>
    <property type="match status" value="1"/>
</dbReference>
<evidence type="ECO:0000313" key="5">
    <source>
        <dbReference type="WBParaSite" id="SVE_0310600.1"/>
    </source>
</evidence>
<name>A0A0K0F2S6_STRVS</name>
<evidence type="ECO:0000313" key="4">
    <source>
        <dbReference type="Proteomes" id="UP000035680"/>
    </source>
</evidence>
<dbReference type="AlphaFoldDB" id="A0A0K0F2S6"/>
<accession>A0A0K0F2S6</accession>
<evidence type="ECO:0000256" key="1">
    <source>
        <dbReference type="ARBA" id="ARBA00007347"/>
    </source>
</evidence>
<comment type="similarity">
    <text evidence="1 3">Belongs to the CMC family.</text>
</comment>
<proteinExistence type="inferred from homology"/>
<reference evidence="5" key="2">
    <citation type="submission" date="2015-08" db="UniProtKB">
        <authorList>
            <consortium name="WormBaseParasite"/>
        </authorList>
    </citation>
    <scope>IDENTIFICATION</scope>
</reference>
<dbReference type="STRING" id="75913.A0A0K0F2S6"/>
<sequence length="100" mass="12064">MQTDLSSHLHTEECNVLINMLQKCNEEFRFGRFLGKCTMLDEWVWKCTKQERIYRRNMNPKYAKIEVEMRRLPIEYWTPILHQLKAEGKLNIDESNGCKL</sequence>
<evidence type="ECO:0000256" key="3">
    <source>
        <dbReference type="RuleBase" id="RU364104"/>
    </source>
</evidence>
<dbReference type="WBParaSite" id="SVE_0310600.1">
    <property type="protein sequence ID" value="SVE_0310600.1"/>
    <property type="gene ID" value="SVE_0310600"/>
</dbReference>
<reference evidence="4" key="1">
    <citation type="submission" date="2014-07" db="EMBL/GenBank/DDBJ databases">
        <authorList>
            <person name="Martin A.A"/>
            <person name="De Silva N."/>
        </authorList>
    </citation>
    <scope>NUCLEOTIDE SEQUENCE</scope>
</reference>
<keyword evidence="4" id="KW-1185">Reference proteome</keyword>
<keyword evidence="2" id="KW-1015">Disulfide bond</keyword>
<keyword evidence="3" id="KW-0496">Mitochondrion</keyword>
<dbReference type="GO" id="GO:0005739">
    <property type="term" value="C:mitochondrion"/>
    <property type="evidence" value="ECO:0007669"/>
    <property type="project" value="UniProtKB-SubCell"/>
</dbReference>
<evidence type="ECO:0000256" key="2">
    <source>
        <dbReference type="ARBA" id="ARBA00023157"/>
    </source>
</evidence>
<organism evidence="4 5">
    <name type="scientific">Strongyloides venezuelensis</name>
    <name type="common">Threadworm</name>
    <dbReference type="NCBI Taxonomy" id="75913"/>
    <lineage>
        <taxon>Eukaryota</taxon>
        <taxon>Metazoa</taxon>
        <taxon>Ecdysozoa</taxon>
        <taxon>Nematoda</taxon>
        <taxon>Chromadorea</taxon>
        <taxon>Rhabditida</taxon>
        <taxon>Tylenchina</taxon>
        <taxon>Panagrolaimomorpha</taxon>
        <taxon>Strongyloidoidea</taxon>
        <taxon>Strongyloididae</taxon>
        <taxon>Strongyloides</taxon>
    </lineage>
</organism>
<dbReference type="Proteomes" id="UP000035680">
    <property type="component" value="Unassembled WGS sequence"/>
</dbReference>